<dbReference type="InterPro" id="IPR021994">
    <property type="entry name" value="DUF3592"/>
</dbReference>
<gene>
    <name evidence="3" type="ORF">Lfee_1704</name>
    <name evidence="4" type="ORF">NCTC12022_01712</name>
</gene>
<dbReference type="EMBL" id="LNYB01000080">
    <property type="protein sequence ID" value="KTC96792.1"/>
    <property type="molecule type" value="Genomic_DNA"/>
</dbReference>
<accession>A0A0W0TMQ7</accession>
<keyword evidence="1" id="KW-1133">Transmembrane helix</keyword>
<dbReference type="Proteomes" id="UP000251942">
    <property type="component" value="Unassembled WGS sequence"/>
</dbReference>
<dbReference type="EMBL" id="UASS01000013">
    <property type="protein sequence ID" value="SPX60975.1"/>
    <property type="molecule type" value="Genomic_DNA"/>
</dbReference>
<name>A0A0W0TMQ7_9GAMM</name>
<evidence type="ECO:0000313" key="4">
    <source>
        <dbReference type="EMBL" id="SPX60975.1"/>
    </source>
</evidence>
<reference evidence="4 6" key="2">
    <citation type="submission" date="2018-06" db="EMBL/GenBank/DDBJ databases">
        <authorList>
            <consortium name="Pathogen Informatics"/>
            <person name="Doyle S."/>
        </authorList>
    </citation>
    <scope>NUCLEOTIDE SEQUENCE [LARGE SCALE GENOMIC DNA]</scope>
    <source>
        <strain evidence="4 6">NCTC12022</strain>
    </source>
</reference>
<evidence type="ECO:0000259" key="2">
    <source>
        <dbReference type="Pfam" id="PF12158"/>
    </source>
</evidence>
<keyword evidence="5" id="KW-1185">Reference proteome</keyword>
<dbReference type="Pfam" id="PF12158">
    <property type="entry name" value="DUF3592"/>
    <property type="match status" value="1"/>
</dbReference>
<evidence type="ECO:0000313" key="6">
    <source>
        <dbReference type="Proteomes" id="UP000251942"/>
    </source>
</evidence>
<sequence length="155" mass="18742">MTNWLVSWHWLLDLLWLIFLLVLLRHFWRDRQSLQQTKFWLITKGRITRFVWTREGHQLWPKIEYTYQVFDRDFIGEYLFLDTSHNNPNSKYARKVAYRAAIAFEKDEEIDIFYNPNNPEQAALDVTMPRKLNLIIILLVLLIIVHLGVVGYHLL</sequence>
<dbReference type="AlphaFoldDB" id="A0A0W0TMQ7"/>
<feature type="transmembrane region" description="Helical" evidence="1">
    <location>
        <begin position="6"/>
        <end position="28"/>
    </location>
</feature>
<dbReference type="Proteomes" id="UP000054698">
    <property type="component" value="Unassembled WGS sequence"/>
</dbReference>
<dbReference type="STRING" id="453.Lfee_1704"/>
<evidence type="ECO:0000256" key="1">
    <source>
        <dbReference type="SAM" id="Phobius"/>
    </source>
</evidence>
<keyword evidence="1" id="KW-0812">Transmembrane</keyword>
<reference evidence="3 5" key="1">
    <citation type="submission" date="2015-11" db="EMBL/GenBank/DDBJ databases">
        <title>Genomic analysis of 38 Legionella species identifies large and diverse effector repertoires.</title>
        <authorList>
            <person name="Burstein D."/>
            <person name="Amaro F."/>
            <person name="Zusman T."/>
            <person name="Lifshitz Z."/>
            <person name="Cohen O."/>
            <person name="Gilbert J.A."/>
            <person name="Pupko T."/>
            <person name="Shuman H.A."/>
            <person name="Segal G."/>
        </authorList>
    </citation>
    <scope>NUCLEOTIDE SEQUENCE [LARGE SCALE GENOMIC DNA]</scope>
    <source>
        <strain evidence="3 5">WO-44C</strain>
    </source>
</reference>
<protein>
    <submittedName>
        <fullName evidence="4">Protein of uncharacterized function (DUF3592)</fullName>
    </submittedName>
</protein>
<feature type="domain" description="DUF3592" evidence="2">
    <location>
        <begin position="43"/>
        <end position="126"/>
    </location>
</feature>
<organism evidence="3 5">
    <name type="scientific">Legionella feeleii</name>
    <dbReference type="NCBI Taxonomy" id="453"/>
    <lineage>
        <taxon>Bacteria</taxon>
        <taxon>Pseudomonadati</taxon>
        <taxon>Pseudomonadota</taxon>
        <taxon>Gammaproteobacteria</taxon>
        <taxon>Legionellales</taxon>
        <taxon>Legionellaceae</taxon>
        <taxon>Legionella</taxon>
    </lineage>
</organism>
<evidence type="ECO:0000313" key="5">
    <source>
        <dbReference type="Proteomes" id="UP000054698"/>
    </source>
</evidence>
<keyword evidence="1" id="KW-0472">Membrane</keyword>
<evidence type="ECO:0000313" key="3">
    <source>
        <dbReference type="EMBL" id="KTC96792.1"/>
    </source>
</evidence>
<feature type="transmembrane region" description="Helical" evidence="1">
    <location>
        <begin position="134"/>
        <end position="154"/>
    </location>
</feature>
<proteinExistence type="predicted"/>
<dbReference type="RefSeq" id="WP_238584904.1">
    <property type="nucleotide sequence ID" value="NZ_CAAAHT010000002.1"/>
</dbReference>